<protein>
    <recommendedName>
        <fullName evidence="4">Lipoprotein</fullName>
    </recommendedName>
</protein>
<dbReference type="AlphaFoldDB" id="A0A5S5CU32"/>
<evidence type="ECO:0000313" key="2">
    <source>
        <dbReference type="EMBL" id="TYP86488.1"/>
    </source>
</evidence>
<dbReference type="EMBL" id="VNHW01000009">
    <property type="protein sequence ID" value="TYP86488.1"/>
    <property type="molecule type" value="Genomic_DNA"/>
</dbReference>
<dbReference type="RefSeq" id="WP_166533861.1">
    <property type="nucleotide sequence ID" value="NZ_VNHW01000009.1"/>
</dbReference>
<proteinExistence type="predicted"/>
<name>A0A5S5CU32_9ACTN</name>
<feature type="chain" id="PRO_5039487106" description="Lipoprotein" evidence="1">
    <location>
        <begin position="22"/>
        <end position="115"/>
    </location>
</feature>
<feature type="signal peptide" evidence="1">
    <location>
        <begin position="1"/>
        <end position="21"/>
    </location>
</feature>
<evidence type="ECO:0000256" key="1">
    <source>
        <dbReference type="SAM" id="SignalP"/>
    </source>
</evidence>
<sequence length="115" mass="11924">MRIRKLALVAAAATLPLGLTACGGGASVDDFCEQFESIDQIAEEDADQAKGELEELADVVPEEAGDDVQEAVDLLAEDFPADGDIEGAIASGDLTEEFLTAAQAVESYGSENCAE</sequence>
<gene>
    <name evidence="2" type="ORF">BD833_10991</name>
</gene>
<reference evidence="2 3" key="1">
    <citation type="submission" date="2019-07" db="EMBL/GenBank/DDBJ databases">
        <title>Genomic Encyclopedia of Archaeal and Bacterial Type Strains, Phase II (KMG-II): from individual species to whole genera.</title>
        <authorList>
            <person name="Goeker M."/>
        </authorList>
    </citation>
    <scope>NUCLEOTIDE SEQUENCE [LARGE SCALE GENOMIC DNA]</scope>
    <source>
        <strain evidence="2 3">DSM 46842</strain>
    </source>
</reference>
<organism evidence="2 3">
    <name type="scientific">Blastococcus xanthinilyticus</name>
    <dbReference type="NCBI Taxonomy" id="1564164"/>
    <lineage>
        <taxon>Bacteria</taxon>
        <taxon>Bacillati</taxon>
        <taxon>Actinomycetota</taxon>
        <taxon>Actinomycetes</taxon>
        <taxon>Geodermatophilales</taxon>
        <taxon>Geodermatophilaceae</taxon>
        <taxon>Blastococcus</taxon>
    </lineage>
</organism>
<evidence type="ECO:0000313" key="3">
    <source>
        <dbReference type="Proteomes" id="UP000322499"/>
    </source>
</evidence>
<keyword evidence="1" id="KW-0732">Signal</keyword>
<evidence type="ECO:0008006" key="4">
    <source>
        <dbReference type="Google" id="ProtNLM"/>
    </source>
</evidence>
<accession>A0A5S5CU32</accession>
<dbReference type="Proteomes" id="UP000322499">
    <property type="component" value="Unassembled WGS sequence"/>
</dbReference>
<comment type="caution">
    <text evidence="2">The sequence shown here is derived from an EMBL/GenBank/DDBJ whole genome shotgun (WGS) entry which is preliminary data.</text>
</comment>
<dbReference type="PROSITE" id="PS51257">
    <property type="entry name" value="PROKAR_LIPOPROTEIN"/>
    <property type="match status" value="1"/>
</dbReference>
<keyword evidence="3" id="KW-1185">Reference proteome</keyword>